<dbReference type="EnsemblMetazoa" id="ENSAATROPT014148">
    <property type="protein sequence ID" value="ENSAATROPP012897"/>
    <property type="gene ID" value="ENSAATROPG011469"/>
</dbReference>
<feature type="compositionally biased region" description="Basic and acidic residues" evidence="1">
    <location>
        <begin position="294"/>
        <end position="324"/>
    </location>
</feature>
<keyword evidence="2" id="KW-1133">Transmembrane helix</keyword>
<protein>
    <submittedName>
        <fullName evidence="3">Uncharacterized protein</fullName>
    </submittedName>
</protein>
<feature type="region of interest" description="Disordered" evidence="1">
    <location>
        <begin position="144"/>
        <end position="190"/>
    </location>
</feature>
<evidence type="ECO:0000313" key="4">
    <source>
        <dbReference type="Proteomes" id="UP000075880"/>
    </source>
</evidence>
<feature type="region of interest" description="Disordered" evidence="1">
    <location>
        <begin position="293"/>
        <end position="324"/>
    </location>
</feature>
<proteinExistence type="predicted"/>
<keyword evidence="2" id="KW-0472">Membrane</keyword>
<feature type="transmembrane region" description="Helical" evidence="2">
    <location>
        <begin position="51"/>
        <end position="70"/>
    </location>
</feature>
<feature type="compositionally biased region" description="Basic and acidic residues" evidence="1">
    <location>
        <begin position="144"/>
        <end position="168"/>
    </location>
</feature>
<keyword evidence="4" id="KW-1185">Reference proteome</keyword>
<evidence type="ECO:0000256" key="2">
    <source>
        <dbReference type="SAM" id="Phobius"/>
    </source>
</evidence>
<dbReference type="Proteomes" id="UP000075880">
    <property type="component" value="Unassembled WGS sequence"/>
</dbReference>
<evidence type="ECO:0000313" key="3">
    <source>
        <dbReference type="EnsemblMetazoa" id="ENSAATROPP012897"/>
    </source>
</evidence>
<feature type="compositionally biased region" description="Basic and acidic residues" evidence="1">
    <location>
        <begin position="178"/>
        <end position="188"/>
    </location>
</feature>
<organism evidence="3 4">
    <name type="scientific">Anopheles atroparvus</name>
    <name type="common">European mosquito</name>
    <dbReference type="NCBI Taxonomy" id="41427"/>
    <lineage>
        <taxon>Eukaryota</taxon>
        <taxon>Metazoa</taxon>
        <taxon>Ecdysozoa</taxon>
        <taxon>Arthropoda</taxon>
        <taxon>Hexapoda</taxon>
        <taxon>Insecta</taxon>
        <taxon>Pterygota</taxon>
        <taxon>Neoptera</taxon>
        <taxon>Endopterygota</taxon>
        <taxon>Diptera</taxon>
        <taxon>Nematocera</taxon>
        <taxon>Culicoidea</taxon>
        <taxon>Culicidae</taxon>
        <taxon>Anophelinae</taxon>
        <taxon>Anopheles</taxon>
    </lineage>
</organism>
<evidence type="ECO:0000256" key="1">
    <source>
        <dbReference type="SAM" id="MobiDB-lite"/>
    </source>
</evidence>
<reference evidence="3" key="1">
    <citation type="submission" date="2024-04" db="UniProtKB">
        <authorList>
            <consortium name="EnsemblMetazoa"/>
        </authorList>
    </citation>
    <scope>IDENTIFICATION</scope>
    <source>
        <strain evidence="3">EBRO</strain>
    </source>
</reference>
<dbReference type="AlphaFoldDB" id="A0AAG5DNM4"/>
<accession>A0AAG5DNM4</accession>
<name>A0AAG5DNM4_ANOAO</name>
<sequence>MLWMVASTSERWCLVLRGRPGRRRMVLLVVYGVSTALLHRPTDRPRLGNGIGLLVVMMVEVRLLLLLLLLNRYLRVEPLRPGCGRGRGSTAAHHQVVRRCGRVPDVDVLPVRCFIYSSRPGTVPPLQVGHGKAQPVPEAPIVPRDHGAGARQDVHDRVHREHRARDGGDQDDTLAAPRRPDHLEDGLQRHPVLRLGPLELQELDAHEEDQLAGRVRRGVHRVTEEAGRPVHVPVVQAQPVPVVLELLANLTSDQVGVGRTVHEVPVVRLLAVLAALERTQRILAEPHTVASVRPEAHVLPKKQYQRDQQHRQQHAGDDRDQQRQVVDEIVVDDRPLDGRCGDGNHGRPLAITLLHRVRQQLPAGAVEPTEQRLPIRRPIARELSLEPVEQFGHEVAGAVQPIARTSQGQRATNGATRLTVRFGERPEFPRFQPDQLVVAER</sequence>
<keyword evidence="2" id="KW-0812">Transmembrane</keyword>